<dbReference type="PANTHER" id="PTHR42718:SF46">
    <property type="entry name" value="BLR6921 PROTEIN"/>
    <property type="match status" value="1"/>
</dbReference>
<keyword evidence="2" id="KW-0813">Transport</keyword>
<feature type="compositionally biased region" description="Low complexity" evidence="8">
    <location>
        <begin position="225"/>
        <end position="250"/>
    </location>
</feature>
<evidence type="ECO:0000256" key="4">
    <source>
        <dbReference type="ARBA" id="ARBA00022692"/>
    </source>
</evidence>
<feature type="compositionally biased region" description="Basic and acidic residues" evidence="8">
    <location>
        <begin position="458"/>
        <end position="468"/>
    </location>
</feature>
<proteinExistence type="predicted"/>
<reference evidence="11 12" key="1">
    <citation type="journal article" date="2019" name="Int. J. Syst. Evol. Microbiol.">
        <title>The Global Catalogue of Microorganisms (GCM) 10K type strain sequencing project: providing services to taxonomists for standard genome sequencing and annotation.</title>
        <authorList>
            <consortium name="The Broad Institute Genomics Platform"/>
            <consortium name="The Broad Institute Genome Sequencing Center for Infectious Disease"/>
            <person name="Wu L."/>
            <person name="Ma J."/>
        </authorList>
    </citation>
    <scope>NUCLEOTIDE SEQUENCE [LARGE SCALE GENOMIC DNA]</scope>
    <source>
        <strain evidence="11 12">JCM 4316</strain>
    </source>
</reference>
<gene>
    <name evidence="11" type="ORF">GCM10010246_79650</name>
</gene>
<evidence type="ECO:0000259" key="10">
    <source>
        <dbReference type="PROSITE" id="PS50850"/>
    </source>
</evidence>
<comment type="caution">
    <text evidence="11">The sequence shown here is derived from an EMBL/GenBank/DDBJ whole genome shotgun (WGS) entry which is preliminary data.</text>
</comment>
<evidence type="ECO:0000313" key="12">
    <source>
        <dbReference type="Proteomes" id="UP001500253"/>
    </source>
</evidence>
<dbReference type="Proteomes" id="UP001500253">
    <property type="component" value="Unassembled WGS sequence"/>
</dbReference>
<keyword evidence="12" id="KW-1185">Reference proteome</keyword>
<evidence type="ECO:0000256" key="6">
    <source>
        <dbReference type="ARBA" id="ARBA00023136"/>
    </source>
</evidence>
<evidence type="ECO:0000256" key="1">
    <source>
        <dbReference type="ARBA" id="ARBA00004651"/>
    </source>
</evidence>
<dbReference type="InterPro" id="IPR011701">
    <property type="entry name" value="MFS"/>
</dbReference>
<dbReference type="EMBL" id="BAAASD010000063">
    <property type="protein sequence ID" value="GAA2372989.1"/>
    <property type="molecule type" value="Genomic_DNA"/>
</dbReference>
<name>A0ABN3H9E9_9ACTN</name>
<feature type="region of interest" description="Disordered" evidence="8">
    <location>
        <begin position="452"/>
        <end position="516"/>
    </location>
</feature>
<feature type="transmembrane region" description="Helical" evidence="9">
    <location>
        <begin position="88"/>
        <end position="106"/>
    </location>
</feature>
<feature type="transmembrane region" description="Helical" evidence="9">
    <location>
        <begin position="56"/>
        <end position="76"/>
    </location>
</feature>
<feature type="transmembrane region" description="Helical" evidence="9">
    <location>
        <begin position="150"/>
        <end position="169"/>
    </location>
</feature>
<dbReference type="InterPro" id="IPR036259">
    <property type="entry name" value="MFS_trans_sf"/>
</dbReference>
<dbReference type="InterPro" id="IPR005829">
    <property type="entry name" value="Sugar_transporter_CS"/>
</dbReference>
<dbReference type="Gene3D" id="1.20.1720.10">
    <property type="entry name" value="Multidrug resistance protein D"/>
    <property type="match status" value="1"/>
</dbReference>
<protein>
    <recommendedName>
        <fullName evidence="10">Major facilitator superfamily (MFS) profile domain-containing protein</fullName>
    </recommendedName>
</protein>
<organism evidence="11 12">
    <name type="scientific">Streptomyces cuspidosporus</name>
    <dbReference type="NCBI Taxonomy" id="66882"/>
    <lineage>
        <taxon>Bacteria</taxon>
        <taxon>Bacillati</taxon>
        <taxon>Actinomycetota</taxon>
        <taxon>Actinomycetes</taxon>
        <taxon>Kitasatosporales</taxon>
        <taxon>Streptomycetaceae</taxon>
        <taxon>Streptomyces</taxon>
    </lineage>
</organism>
<evidence type="ECO:0000256" key="2">
    <source>
        <dbReference type="ARBA" id="ARBA00022448"/>
    </source>
</evidence>
<feature type="region of interest" description="Disordered" evidence="8">
    <location>
        <begin position="209"/>
        <end position="254"/>
    </location>
</feature>
<evidence type="ECO:0000256" key="3">
    <source>
        <dbReference type="ARBA" id="ARBA00022475"/>
    </source>
</evidence>
<dbReference type="InterPro" id="IPR020846">
    <property type="entry name" value="MFS_dom"/>
</dbReference>
<accession>A0ABN3H9E9</accession>
<keyword evidence="3" id="KW-1003">Cell membrane</keyword>
<keyword evidence="7" id="KW-0046">Antibiotic resistance</keyword>
<feature type="transmembrane region" description="Helical" evidence="9">
    <location>
        <begin position="118"/>
        <end position="138"/>
    </location>
</feature>
<evidence type="ECO:0000256" key="8">
    <source>
        <dbReference type="SAM" id="MobiDB-lite"/>
    </source>
</evidence>
<dbReference type="CDD" id="cd17321">
    <property type="entry name" value="MFS_MMR_MDR_like"/>
    <property type="match status" value="1"/>
</dbReference>
<evidence type="ECO:0000256" key="9">
    <source>
        <dbReference type="SAM" id="Phobius"/>
    </source>
</evidence>
<feature type="transmembrane region" description="Helical" evidence="9">
    <location>
        <begin position="21"/>
        <end position="44"/>
    </location>
</feature>
<feature type="region of interest" description="Disordered" evidence="8">
    <location>
        <begin position="354"/>
        <end position="374"/>
    </location>
</feature>
<keyword evidence="6 9" id="KW-0472">Membrane</keyword>
<comment type="subcellular location">
    <subcellularLocation>
        <location evidence="1">Cell membrane</location>
        <topology evidence="1">Multi-pass membrane protein</topology>
    </subcellularLocation>
</comment>
<dbReference type="Pfam" id="PF07690">
    <property type="entry name" value="MFS_1"/>
    <property type="match status" value="1"/>
</dbReference>
<dbReference type="SUPFAM" id="SSF103473">
    <property type="entry name" value="MFS general substrate transporter"/>
    <property type="match status" value="1"/>
</dbReference>
<keyword evidence="4 9" id="KW-0812">Transmembrane</keyword>
<feature type="transmembrane region" description="Helical" evidence="9">
    <location>
        <begin position="175"/>
        <end position="197"/>
    </location>
</feature>
<keyword evidence="5 9" id="KW-1133">Transmembrane helix</keyword>
<evidence type="ECO:0000313" key="11">
    <source>
        <dbReference type="EMBL" id="GAA2372989.1"/>
    </source>
</evidence>
<dbReference type="PROSITE" id="PS00216">
    <property type="entry name" value="SUGAR_TRANSPORT_1"/>
    <property type="match status" value="1"/>
</dbReference>
<dbReference type="PANTHER" id="PTHR42718">
    <property type="entry name" value="MAJOR FACILITATOR SUPERFAMILY MULTIDRUG TRANSPORTER MFSC"/>
    <property type="match status" value="1"/>
</dbReference>
<evidence type="ECO:0000256" key="7">
    <source>
        <dbReference type="ARBA" id="ARBA00023251"/>
    </source>
</evidence>
<dbReference type="PROSITE" id="PS50850">
    <property type="entry name" value="MFS"/>
    <property type="match status" value="1"/>
</dbReference>
<feature type="compositionally biased region" description="Basic and acidic residues" evidence="8">
    <location>
        <begin position="365"/>
        <end position="374"/>
    </location>
</feature>
<feature type="domain" description="Major facilitator superfamily (MFS) profile" evidence="10">
    <location>
        <begin position="22"/>
        <end position="516"/>
    </location>
</feature>
<sequence>MSTSSMLRGEAPGGTPRRLGWTLVLLAFAQLIYSLDLNIVFVALPEIGSGLGFRVQTQQLVVSAYVVFAGGCLLLGGRAADLLGRRRMFVLALALYAVSSLAGGMAGSPGVIITARAIQGIGGALLLPSTLSLINTLFEEGPKRNRALAVWGGAGASGLTIGALLGGVLTEQFGWPTVFYVNVPLAGLVALAALFVIPSDRLAVNAASSTSPARSASPPTPPCWSSPSSRAPSWAGTTRSWSGPSCSPSSRWRRTAGRARRWRWGWTDPSAWAAPPACARPQSDVGQADALAARAIGPGRAQDPHVLAEGGTAGLEVRVEQGVLDRAVAAGQPQNEAAAGEDVDGGCRFRDEQRLPQRQHNGGGPEHDPLGDGREMPQMRERLEDGAGVAELLGIVQGNIPDPQAGEAQGVGEARQFGVAGQVRDAERTAGGPVGTQARVAPVIVERELKAQSRQTRGVHEPLQDDRCGRHRRHLSTPAQGTAGGVRRRVKQARTAEPGAERRRGACGPVLPPARA</sequence>
<evidence type="ECO:0000256" key="5">
    <source>
        <dbReference type="ARBA" id="ARBA00022989"/>
    </source>
</evidence>